<dbReference type="PANTHER" id="PTHR43130:SF15">
    <property type="entry name" value="THIJ_PFPI FAMILY PROTEIN (AFU_ORTHOLOGUE AFUA_5G14240)"/>
    <property type="match status" value="1"/>
</dbReference>
<gene>
    <name evidence="2" type="ORF">JG30_07460</name>
</gene>
<dbReference type="CDD" id="cd03139">
    <property type="entry name" value="GATase1_PfpI_2"/>
    <property type="match status" value="1"/>
</dbReference>
<sequence>MQINILVFDNFEPLDVFGPMEIFLNAADFQPRLFTLSNSPLVTSFREIKLQVHPLRDIDPHQTLLIPGGDGTRTYVHDKDFLQELQNLAHQAQYCLSVCTGSALLAATDFLNGKRATSNKAAFNWVTSINSKVHWQPHARWVVDGNCYTSSGISAGMDMTFAFLEEIQGSSAAEHVAQYLEYSRIKNPDNDPFAVD</sequence>
<dbReference type="SUPFAM" id="SSF52317">
    <property type="entry name" value="Class I glutamine amidotransferase-like"/>
    <property type="match status" value="1"/>
</dbReference>
<dbReference type="InterPro" id="IPR029062">
    <property type="entry name" value="Class_I_gatase-like"/>
</dbReference>
<evidence type="ECO:0000259" key="1">
    <source>
        <dbReference type="Pfam" id="PF01965"/>
    </source>
</evidence>
<dbReference type="InterPro" id="IPR052158">
    <property type="entry name" value="INH-QAR"/>
</dbReference>
<reference evidence="2 3" key="1">
    <citation type="submission" date="2015-01" db="EMBL/GenBank/DDBJ databases">
        <title>Comparative genomics of the lactic acid bacteria isolated from the honey bee gut.</title>
        <authorList>
            <person name="Ellegaard K.M."/>
            <person name="Tamarit D."/>
            <person name="Javelind E."/>
            <person name="Olofsson T."/>
            <person name="Andersson S.G."/>
            <person name="Vasquez A."/>
        </authorList>
    </citation>
    <scope>NUCLEOTIDE SEQUENCE [LARGE SCALE GENOMIC DNA]</scope>
    <source>
        <strain evidence="2 3">Bin4</strain>
    </source>
</reference>
<evidence type="ECO:0000313" key="2">
    <source>
        <dbReference type="EMBL" id="KJY61697.1"/>
    </source>
</evidence>
<dbReference type="EMBL" id="JXJQ01000008">
    <property type="protein sequence ID" value="KJY61697.1"/>
    <property type="molecule type" value="Genomic_DNA"/>
</dbReference>
<dbReference type="InterPro" id="IPR002818">
    <property type="entry name" value="DJ-1/PfpI"/>
</dbReference>
<name>A0A0F4LS96_9LACO</name>
<keyword evidence="3" id="KW-1185">Reference proteome</keyword>
<dbReference type="RefSeq" id="WP_046316305.1">
    <property type="nucleotide sequence ID" value="NZ_JAMBJK010000018.1"/>
</dbReference>
<dbReference type="Proteomes" id="UP000033558">
    <property type="component" value="Unassembled WGS sequence"/>
</dbReference>
<feature type="domain" description="DJ-1/PfpI" evidence="1">
    <location>
        <begin position="2"/>
        <end position="166"/>
    </location>
</feature>
<organism evidence="2 3">
    <name type="scientific">Bombilactobacillus mellifer</name>
    <dbReference type="NCBI Taxonomy" id="1218492"/>
    <lineage>
        <taxon>Bacteria</taxon>
        <taxon>Bacillati</taxon>
        <taxon>Bacillota</taxon>
        <taxon>Bacilli</taxon>
        <taxon>Lactobacillales</taxon>
        <taxon>Lactobacillaceae</taxon>
        <taxon>Bombilactobacillus</taxon>
    </lineage>
</organism>
<dbReference type="PANTHER" id="PTHR43130">
    <property type="entry name" value="ARAC-FAMILY TRANSCRIPTIONAL REGULATOR"/>
    <property type="match status" value="1"/>
</dbReference>
<accession>A0A0F4LS96</accession>
<comment type="caution">
    <text evidence="2">The sequence shown here is derived from an EMBL/GenBank/DDBJ whole genome shotgun (WGS) entry which is preliminary data.</text>
</comment>
<protein>
    <submittedName>
        <fullName evidence="2">ThiJ/PfpI domain-containing protein</fullName>
    </submittedName>
</protein>
<dbReference type="OrthoDB" id="6382410at2"/>
<dbReference type="STRING" id="1218492.JG30_07460"/>
<dbReference type="PATRIC" id="fig|1218492.5.peg.884"/>
<dbReference type="HOGENOM" id="CLU_000445_44_8_9"/>
<dbReference type="AlphaFoldDB" id="A0A0F4LS96"/>
<proteinExistence type="predicted"/>
<dbReference type="Gene3D" id="3.40.50.880">
    <property type="match status" value="1"/>
</dbReference>
<dbReference type="Pfam" id="PF01965">
    <property type="entry name" value="DJ-1_PfpI"/>
    <property type="match status" value="1"/>
</dbReference>
<evidence type="ECO:0000313" key="3">
    <source>
        <dbReference type="Proteomes" id="UP000033558"/>
    </source>
</evidence>